<accession>A0A7X0FE75</accession>
<dbReference type="AlphaFoldDB" id="A0A7X0FE75"/>
<dbReference type="RefSeq" id="WP_184702687.1">
    <property type="nucleotide sequence ID" value="NZ_BAABEG010000001.1"/>
</dbReference>
<sequence length="257" mass="28246">MELIFSTWNEVEAYLDRSKGIVIPLGSIEQHGPNGLIGTDALCAEAIARRMASEGEILVGPTISFGVAPFNLAFPGTISVRSTTLMALVTDYVRSLAKHGFEHFYFLNGHGGNLGPLRAACQDLQAERSYGEDGGQRSIRFFFRSWWEFPTVDTLRREFYDDGEGMHATPSEIAVTQALFPEHVKAAPPTNVARLSTSYLREHAGDNHADAHQHRQHFPDGRVGSESGLATPQQGLMLLDAAISDGICDYKSFLESF</sequence>
<gene>
    <name evidence="6" type="ORF">GGR00_005627</name>
</gene>
<evidence type="ECO:0000256" key="3">
    <source>
        <dbReference type="ARBA" id="ARBA00022801"/>
    </source>
</evidence>
<comment type="similarity">
    <text evidence="5">Belongs to the creatininase superfamily.</text>
</comment>
<evidence type="ECO:0000313" key="6">
    <source>
        <dbReference type="EMBL" id="MBB6357803.1"/>
    </source>
</evidence>
<dbReference type="GO" id="GO:0016811">
    <property type="term" value="F:hydrolase activity, acting on carbon-nitrogen (but not peptide) bonds, in linear amides"/>
    <property type="evidence" value="ECO:0007669"/>
    <property type="project" value="TreeGrafter"/>
</dbReference>
<evidence type="ECO:0000256" key="4">
    <source>
        <dbReference type="ARBA" id="ARBA00022833"/>
    </source>
</evidence>
<keyword evidence="3 6" id="KW-0378">Hydrolase</keyword>
<dbReference type="GO" id="GO:0047789">
    <property type="term" value="F:creatininase activity"/>
    <property type="evidence" value="ECO:0007669"/>
    <property type="project" value="UniProtKB-EC"/>
</dbReference>
<protein>
    <submittedName>
        <fullName evidence="6">Creatinine amidohydrolase</fullName>
        <ecNumber evidence="6">3.5.2.10</ecNumber>
    </submittedName>
</protein>
<comment type="caution">
    <text evidence="6">The sequence shown here is derived from an EMBL/GenBank/DDBJ whole genome shotgun (WGS) entry which is preliminary data.</text>
</comment>
<keyword evidence="4" id="KW-0862">Zinc</keyword>
<evidence type="ECO:0000313" key="7">
    <source>
        <dbReference type="Proteomes" id="UP000536262"/>
    </source>
</evidence>
<dbReference type="Gene3D" id="3.40.50.10310">
    <property type="entry name" value="Creatininase"/>
    <property type="match status" value="1"/>
</dbReference>
<organism evidence="6 7">
    <name type="scientific">Aminobacter aganoensis</name>
    <dbReference type="NCBI Taxonomy" id="83264"/>
    <lineage>
        <taxon>Bacteria</taxon>
        <taxon>Pseudomonadati</taxon>
        <taxon>Pseudomonadota</taxon>
        <taxon>Alphaproteobacteria</taxon>
        <taxon>Hyphomicrobiales</taxon>
        <taxon>Phyllobacteriaceae</taxon>
        <taxon>Aminobacter</taxon>
    </lineage>
</organism>
<dbReference type="EMBL" id="JACHOU010000032">
    <property type="protein sequence ID" value="MBB6357803.1"/>
    <property type="molecule type" value="Genomic_DNA"/>
</dbReference>
<dbReference type="Pfam" id="PF02633">
    <property type="entry name" value="Creatininase"/>
    <property type="match status" value="1"/>
</dbReference>
<name>A0A7X0FE75_9HYPH</name>
<evidence type="ECO:0000256" key="2">
    <source>
        <dbReference type="ARBA" id="ARBA00022723"/>
    </source>
</evidence>
<dbReference type="Proteomes" id="UP000536262">
    <property type="component" value="Unassembled WGS sequence"/>
</dbReference>
<keyword evidence="7" id="KW-1185">Reference proteome</keyword>
<dbReference type="PANTHER" id="PTHR35005:SF1">
    <property type="entry name" value="2-AMINO-5-FORMYLAMINO-6-RIBOSYLAMINOPYRIMIDIN-4(3H)-ONE 5'-MONOPHOSPHATE DEFORMYLASE"/>
    <property type="match status" value="1"/>
</dbReference>
<comment type="cofactor">
    <cofactor evidence="1">
        <name>Zn(2+)</name>
        <dbReference type="ChEBI" id="CHEBI:29105"/>
    </cofactor>
</comment>
<dbReference type="EC" id="3.5.2.10" evidence="6"/>
<evidence type="ECO:0000256" key="1">
    <source>
        <dbReference type="ARBA" id="ARBA00001947"/>
    </source>
</evidence>
<proteinExistence type="inferred from homology"/>
<keyword evidence="2" id="KW-0479">Metal-binding</keyword>
<evidence type="ECO:0000256" key="5">
    <source>
        <dbReference type="ARBA" id="ARBA00024029"/>
    </source>
</evidence>
<dbReference type="InterPro" id="IPR003785">
    <property type="entry name" value="Creatininase/forma_Hydrolase"/>
</dbReference>
<dbReference type="InterPro" id="IPR024087">
    <property type="entry name" value="Creatininase-like_sf"/>
</dbReference>
<dbReference type="SUPFAM" id="SSF102215">
    <property type="entry name" value="Creatininase"/>
    <property type="match status" value="1"/>
</dbReference>
<reference evidence="6 7" key="1">
    <citation type="submission" date="2020-08" db="EMBL/GenBank/DDBJ databases">
        <title>Genomic Encyclopedia of Type Strains, Phase IV (KMG-IV): sequencing the most valuable type-strain genomes for metagenomic binning, comparative biology and taxonomic classification.</title>
        <authorList>
            <person name="Goeker M."/>
        </authorList>
    </citation>
    <scope>NUCLEOTIDE SEQUENCE [LARGE SCALE GENOMIC DNA]</scope>
    <source>
        <strain evidence="6 7">DSM 7051</strain>
    </source>
</reference>
<dbReference type="GO" id="GO:0046872">
    <property type="term" value="F:metal ion binding"/>
    <property type="evidence" value="ECO:0007669"/>
    <property type="project" value="UniProtKB-KW"/>
</dbReference>
<dbReference type="GO" id="GO:0009231">
    <property type="term" value="P:riboflavin biosynthetic process"/>
    <property type="evidence" value="ECO:0007669"/>
    <property type="project" value="TreeGrafter"/>
</dbReference>
<dbReference type="PANTHER" id="PTHR35005">
    <property type="entry name" value="3-DEHYDRO-SCYLLO-INOSOSE HYDROLASE"/>
    <property type="match status" value="1"/>
</dbReference>